<keyword evidence="6 7" id="KW-0472">Membrane</keyword>
<evidence type="ECO:0000256" key="4">
    <source>
        <dbReference type="ARBA" id="ARBA00022982"/>
    </source>
</evidence>
<evidence type="ECO:0000256" key="5">
    <source>
        <dbReference type="ARBA" id="ARBA00022989"/>
    </source>
</evidence>
<dbReference type="Gene3D" id="1.20.120.1770">
    <property type="match status" value="1"/>
</dbReference>
<accession>A0A2B7XSX3</accession>
<feature type="domain" description="Cytochrome b561" evidence="8">
    <location>
        <begin position="1"/>
        <end position="197"/>
    </location>
</feature>
<evidence type="ECO:0000256" key="3">
    <source>
        <dbReference type="ARBA" id="ARBA00022692"/>
    </source>
</evidence>
<sequence>MNITTAESAAATKIIADVFDECINFQKQRSLHGWIMIIVFIVLFPMGAISMHLPLKIRVVPYIHAPIQVIGVVLMMIGAALGVSMTSELHLWNPFRVHVTVGLLAAGTILLMQPALGIIQHRYFQKTGRDENSSSIFGVMHRWIGRVAVILGMVNCGLGFQLAEIKKRDDKESLISSLVLMGVLVPLWLLALLIGLGKGRFGAETETEDGEARSSPRSRSS</sequence>
<feature type="transmembrane region" description="Helical" evidence="7">
    <location>
        <begin position="143"/>
        <end position="162"/>
    </location>
</feature>
<feature type="transmembrane region" description="Helical" evidence="7">
    <location>
        <begin position="174"/>
        <end position="196"/>
    </location>
</feature>
<dbReference type="SUPFAM" id="SSF81442">
    <property type="entry name" value="Cytochrome c oxidase subunit I-like"/>
    <property type="match status" value="1"/>
</dbReference>
<dbReference type="CDD" id="cd08760">
    <property type="entry name" value="Cyt_b561_FRRS1_like"/>
    <property type="match status" value="1"/>
</dbReference>
<keyword evidence="3 7" id="KW-0812">Transmembrane</keyword>
<gene>
    <name evidence="9" type="ORF">AJ79_04489</name>
</gene>
<evidence type="ECO:0000256" key="6">
    <source>
        <dbReference type="ARBA" id="ARBA00023136"/>
    </source>
</evidence>
<protein>
    <recommendedName>
        <fullName evidence="8">Cytochrome b561 domain-containing protein</fullName>
    </recommendedName>
</protein>
<comment type="subcellular location">
    <subcellularLocation>
        <location evidence="1">Membrane</location>
    </subcellularLocation>
</comment>
<keyword evidence="5 7" id="KW-1133">Transmembrane helix</keyword>
<dbReference type="PROSITE" id="PS50939">
    <property type="entry name" value="CYTOCHROME_B561"/>
    <property type="match status" value="1"/>
</dbReference>
<evidence type="ECO:0000256" key="1">
    <source>
        <dbReference type="ARBA" id="ARBA00004370"/>
    </source>
</evidence>
<feature type="transmembrane region" description="Helical" evidence="7">
    <location>
        <begin position="67"/>
        <end position="85"/>
    </location>
</feature>
<dbReference type="AlphaFoldDB" id="A0A2B7XSX3"/>
<dbReference type="PANTHER" id="PTHR47797">
    <property type="entry name" value="DEHYDROGENASE, PUTATIVE (AFU_ORTHOLOGUE AFUA_8G05805)-RELATED"/>
    <property type="match status" value="1"/>
</dbReference>
<reference evidence="9 10" key="1">
    <citation type="submission" date="2017-10" db="EMBL/GenBank/DDBJ databases">
        <title>Comparative genomics in systemic dimorphic fungi from Ajellomycetaceae.</title>
        <authorList>
            <person name="Munoz J.F."/>
            <person name="Mcewen J.G."/>
            <person name="Clay O.K."/>
            <person name="Cuomo C.A."/>
        </authorList>
    </citation>
    <scope>NUCLEOTIDE SEQUENCE [LARGE SCALE GENOMIC DNA]</scope>
    <source>
        <strain evidence="9 10">UAMH5409</strain>
    </source>
</reference>
<evidence type="ECO:0000256" key="7">
    <source>
        <dbReference type="SAM" id="Phobius"/>
    </source>
</evidence>
<evidence type="ECO:0000313" key="10">
    <source>
        <dbReference type="Proteomes" id="UP000223968"/>
    </source>
</evidence>
<evidence type="ECO:0000256" key="2">
    <source>
        <dbReference type="ARBA" id="ARBA00022448"/>
    </source>
</evidence>
<dbReference type="GO" id="GO:0005739">
    <property type="term" value="C:mitochondrion"/>
    <property type="evidence" value="ECO:0007669"/>
    <property type="project" value="UniProtKB-ARBA"/>
</dbReference>
<organism evidence="9 10">
    <name type="scientific">Helicocarpus griseus UAMH5409</name>
    <dbReference type="NCBI Taxonomy" id="1447875"/>
    <lineage>
        <taxon>Eukaryota</taxon>
        <taxon>Fungi</taxon>
        <taxon>Dikarya</taxon>
        <taxon>Ascomycota</taxon>
        <taxon>Pezizomycotina</taxon>
        <taxon>Eurotiomycetes</taxon>
        <taxon>Eurotiomycetidae</taxon>
        <taxon>Onygenales</taxon>
        <taxon>Ajellomycetaceae</taxon>
        <taxon>Helicocarpus</taxon>
    </lineage>
</organism>
<dbReference type="InterPro" id="IPR006593">
    <property type="entry name" value="Cyt_b561/ferric_Rdtase_TM"/>
</dbReference>
<dbReference type="OrthoDB" id="19261at2759"/>
<keyword evidence="4" id="KW-0249">Electron transport</keyword>
<dbReference type="InterPro" id="IPR036927">
    <property type="entry name" value="Cyt_c_oxase-like_su1_sf"/>
</dbReference>
<name>A0A2B7XSX3_9EURO</name>
<evidence type="ECO:0000259" key="8">
    <source>
        <dbReference type="PROSITE" id="PS50939"/>
    </source>
</evidence>
<feature type="transmembrane region" description="Helical" evidence="7">
    <location>
        <begin position="34"/>
        <end position="55"/>
    </location>
</feature>
<dbReference type="SMART" id="SM00665">
    <property type="entry name" value="B561"/>
    <property type="match status" value="1"/>
</dbReference>
<dbReference type="Proteomes" id="UP000223968">
    <property type="component" value="Unassembled WGS sequence"/>
</dbReference>
<keyword evidence="2" id="KW-0813">Transport</keyword>
<feature type="transmembrane region" description="Helical" evidence="7">
    <location>
        <begin position="97"/>
        <end position="119"/>
    </location>
</feature>
<dbReference type="GO" id="GO:0016020">
    <property type="term" value="C:membrane"/>
    <property type="evidence" value="ECO:0007669"/>
    <property type="project" value="UniProtKB-SubCell"/>
</dbReference>
<proteinExistence type="predicted"/>
<dbReference type="STRING" id="1447875.A0A2B7XSX3"/>
<dbReference type="Pfam" id="PF03188">
    <property type="entry name" value="Cytochrom_B561"/>
    <property type="match status" value="1"/>
</dbReference>
<keyword evidence="10" id="KW-1185">Reference proteome</keyword>
<dbReference type="PANTHER" id="PTHR47797:SF1">
    <property type="entry name" value="CYTOCHROME B561 DOMAIN-CONTAINING PROTEIN-RELATED"/>
    <property type="match status" value="1"/>
</dbReference>
<evidence type="ECO:0000313" key="9">
    <source>
        <dbReference type="EMBL" id="PGH12090.1"/>
    </source>
</evidence>
<comment type="caution">
    <text evidence="9">The sequence shown here is derived from an EMBL/GenBank/DDBJ whole genome shotgun (WGS) entry which is preliminary data.</text>
</comment>
<dbReference type="EMBL" id="PDNB01000063">
    <property type="protein sequence ID" value="PGH12090.1"/>
    <property type="molecule type" value="Genomic_DNA"/>
</dbReference>